<dbReference type="FunFam" id="3.10.20.90:FF:000469">
    <property type="entry name" value="Polyubiquitin-C"/>
    <property type="match status" value="1"/>
</dbReference>
<comment type="similarity">
    <text evidence="3">Belongs to the ubiquitin family.</text>
</comment>
<proteinExistence type="inferred from homology"/>
<dbReference type="GO" id="GO:0005634">
    <property type="term" value="C:nucleus"/>
    <property type="evidence" value="ECO:0007669"/>
    <property type="project" value="UniProtKB-SubCell"/>
</dbReference>
<evidence type="ECO:0000256" key="4">
    <source>
        <dbReference type="ARBA" id="ARBA00022490"/>
    </source>
</evidence>
<dbReference type="PANTHER" id="PTHR23099">
    <property type="entry name" value="TRANSCRIPTIONAL REGULATOR"/>
    <property type="match status" value="1"/>
</dbReference>
<dbReference type="Pfam" id="PF00076">
    <property type="entry name" value="RRM_1"/>
    <property type="match status" value="1"/>
</dbReference>
<evidence type="ECO:0000256" key="3">
    <source>
        <dbReference type="ARBA" id="ARBA00008430"/>
    </source>
</evidence>
<feature type="domain" description="RRM" evidence="11">
    <location>
        <begin position="16"/>
        <end position="115"/>
    </location>
</feature>
<keyword evidence="7" id="KW-0832">Ubl conjugation</keyword>
<dbReference type="EMBL" id="CP144699">
    <property type="protein sequence ID" value="WVZ21162.1"/>
    <property type="molecule type" value="Genomic_DNA"/>
</dbReference>
<evidence type="ECO:0000256" key="10">
    <source>
        <dbReference type="SAM" id="MobiDB-lite"/>
    </source>
</evidence>
<dbReference type="GO" id="GO:0005737">
    <property type="term" value="C:cytoplasm"/>
    <property type="evidence" value="ECO:0007669"/>
    <property type="project" value="UniProtKB-SubCell"/>
</dbReference>
<evidence type="ECO:0000256" key="9">
    <source>
        <dbReference type="PROSITE-ProRule" id="PRU00176"/>
    </source>
</evidence>
<dbReference type="Gene3D" id="3.30.70.330">
    <property type="match status" value="1"/>
</dbReference>
<evidence type="ECO:0000256" key="5">
    <source>
        <dbReference type="ARBA" id="ARBA00022499"/>
    </source>
</evidence>
<feature type="region of interest" description="Disordered" evidence="10">
    <location>
        <begin position="312"/>
        <end position="388"/>
    </location>
</feature>
<name>A0AAQ3P5P7_VIGMU</name>
<feature type="compositionally biased region" description="Polar residues" evidence="10">
    <location>
        <begin position="142"/>
        <end position="151"/>
    </location>
</feature>
<keyword evidence="4" id="KW-0963">Cytoplasm</keyword>
<evidence type="ECO:0000256" key="2">
    <source>
        <dbReference type="ARBA" id="ARBA00004496"/>
    </source>
</evidence>
<evidence type="ECO:0000256" key="1">
    <source>
        <dbReference type="ARBA" id="ARBA00004123"/>
    </source>
</evidence>
<protein>
    <recommendedName>
        <fullName evidence="11">RRM domain-containing protein</fullName>
    </recommendedName>
</protein>
<dbReference type="InterPro" id="IPR029071">
    <property type="entry name" value="Ubiquitin-like_domsf"/>
</dbReference>
<dbReference type="Gene3D" id="3.10.20.90">
    <property type="entry name" value="Phosphatidylinositol 3-kinase Catalytic Subunit, Chain A, domain 1"/>
    <property type="match status" value="1"/>
</dbReference>
<dbReference type="SMART" id="SM00360">
    <property type="entry name" value="RRM"/>
    <property type="match status" value="1"/>
</dbReference>
<dbReference type="SUPFAM" id="SSF54236">
    <property type="entry name" value="Ubiquitin-like"/>
    <property type="match status" value="1"/>
</dbReference>
<evidence type="ECO:0000259" key="11">
    <source>
        <dbReference type="PROSITE" id="PS50102"/>
    </source>
</evidence>
<dbReference type="InterPro" id="IPR012677">
    <property type="entry name" value="Nucleotide-bd_a/b_plait_sf"/>
</dbReference>
<gene>
    <name evidence="12" type="ORF">V8G54_008484</name>
</gene>
<keyword evidence="13" id="KW-1185">Reference proteome</keyword>
<dbReference type="Proteomes" id="UP001374535">
    <property type="component" value="Chromosome 2"/>
</dbReference>
<dbReference type="AlphaFoldDB" id="A0AAQ3P5P7"/>
<keyword evidence="6" id="KW-0677">Repeat</keyword>
<comment type="subcellular location">
    <subcellularLocation>
        <location evidence="2">Cytoplasm</location>
    </subcellularLocation>
    <subcellularLocation>
        <location evidence="1">Nucleus</location>
    </subcellularLocation>
</comment>
<feature type="compositionally biased region" description="Acidic residues" evidence="10">
    <location>
        <begin position="262"/>
        <end position="276"/>
    </location>
</feature>
<keyword evidence="5" id="KW-1017">Isopeptide bond</keyword>
<feature type="region of interest" description="Disordered" evidence="10">
    <location>
        <begin position="129"/>
        <end position="151"/>
    </location>
</feature>
<organism evidence="12 13">
    <name type="scientific">Vigna mungo</name>
    <name type="common">Black gram</name>
    <name type="synonym">Phaseolus mungo</name>
    <dbReference type="NCBI Taxonomy" id="3915"/>
    <lineage>
        <taxon>Eukaryota</taxon>
        <taxon>Viridiplantae</taxon>
        <taxon>Streptophyta</taxon>
        <taxon>Embryophyta</taxon>
        <taxon>Tracheophyta</taxon>
        <taxon>Spermatophyta</taxon>
        <taxon>Magnoliopsida</taxon>
        <taxon>eudicotyledons</taxon>
        <taxon>Gunneridae</taxon>
        <taxon>Pentapetalae</taxon>
        <taxon>rosids</taxon>
        <taxon>fabids</taxon>
        <taxon>Fabales</taxon>
        <taxon>Fabaceae</taxon>
        <taxon>Papilionoideae</taxon>
        <taxon>50 kb inversion clade</taxon>
        <taxon>NPAAA clade</taxon>
        <taxon>indigoferoid/millettioid clade</taxon>
        <taxon>Phaseoleae</taxon>
        <taxon>Vigna</taxon>
    </lineage>
</organism>
<dbReference type="PROSITE" id="PS50102">
    <property type="entry name" value="RRM"/>
    <property type="match status" value="1"/>
</dbReference>
<dbReference type="InterPro" id="IPR035979">
    <property type="entry name" value="RBD_domain_sf"/>
</dbReference>
<accession>A0AAQ3P5P7</accession>
<dbReference type="PANTHER" id="PTHR23099:SF0">
    <property type="entry name" value="GERM CELL NUCLEAR ACIDIC PROTEIN"/>
    <property type="match status" value="1"/>
</dbReference>
<feature type="compositionally biased region" description="Polar residues" evidence="10">
    <location>
        <begin position="349"/>
        <end position="365"/>
    </location>
</feature>
<dbReference type="InterPro" id="IPR000504">
    <property type="entry name" value="RRM_dom"/>
</dbReference>
<feature type="compositionally biased region" description="Basic and acidic residues" evidence="10">
    <location>
        <begin position="312"/>
        <end position="327"/>
    </location>
</feature>
<evidence type="ECO:0000313" key="12">
    <source>
        <dbReference type="EMBL" id="WVZ21162.1"/>
    </source>
</evidence>
<dbReference type="GO" id="GO:0003723">
    <property type="term" value="F:RNA binding"/>
    <property type="evidence" value="ECO:0007669"/>
    <property type="project" value="UniProtKB-UniRule"/>
</dbReference>
<evidence type="ECO:0000256" key="8">
    <source>
        <dbReference type="ARBA" id="ARBA00023242"/>
    </source>
</evidence>
<feature type="region of interest" description="Disordered" evidence="10">
    <location>
        <begin position="253"/>
        <end position="277"/>
    </location>
</feature>
<evidence type="ECO:0000256" key="6">
    <source>
        <dbReference type="ARBA" id="ARBA00022737"/>
    </source>
</evidence>
<sequence length="816" mass="90980">MVVGMAEEVEESNNAVRIFVGGLAETVSIEDLRSLFSSLGSVQAVQTIRTKGRSFAYIDFHSDPKSLSKLFSKARINNYLFIFFMSLPNFNFRLTWQYNGCLWKGGRLRLEKAKEDYLTRMKREWEHDALDDATQPPPSSPKEATTHSSKSNTKHLNIFFPRLRKVKSIPFSGTGKHKYSFQNIKVPPLPVHFCDCEEHCSPFVTERGKLSIDGAAESAGMNDEEIGIMNSVMNKLLQKEKISSVESLGKEKDLYKSPDTLQSDEAEDSAADEDDLIINMETKRNKTALIGNQELERILENQESWFNKTKIAKEEHKNSMPEVERRNNSNPNKNKKRKSLSKMEMESNAEVSTTPGGKGNKQTHPNKVGSGAQRTEPEDGFEELPKVSWSQKSSWKELLGGGGNTSFSASIILPKLDCSKNLQRSDDLCAPVSTISKTENMEKERELCSIPTITQVIKEHADAQPTHTQVIKELAEAQPANKEMIEDVTKNQHNVAPNKTGRGASWLQKQSWTQMVSENSNSFSIAHILPGITFPEPKAKEPIVVPAISNHFKHNGVAKGTINEAVSNDGFKSRETIQEKSQHISGNDVTFASVVEEKVETSPREKSPENIEIGETCSFMRSAASLKEWAKAKAAISGSLKRKSGENYIKSGSERSDWDSVSDIASSNWLLHQKCFVTVMVQHNRDSITSLANCIDFLILDRPEVPTETLMVAAECDGDCGLGEGWCWQRLEEMLPASTRRVAALGDVARREDLGEATGAGDFGVEGVMQIFVKTLTGKTITLEVESSDTIDNVNNTYIAVSWQWRLRCCNFKCLC</sequence>
<reference evidence="12 13" key="1">
    <citation type="journal article" date="2023" name="Life. Sci Alliance">
        <title>Evolutionary insights into 3D genome organization and epigenetic landscape of Vigna mungo.</title>
        <authorList>
            <person name="Junaid A."/>
            <person name="Singh B."/>
            <person name="Bhatia S."/>
        </authorList>
    </citation>
    <scope>NUCLEOTIDE SEQUENCE [LARGE SCALE GENOMIC DNA]</scope>
    <source>
        <strain evidence="12">Urdbean</strain>
    </source>
</reference>
<evidence type="ECO:0000256" key="7">
    <source>
        <dbReference type="ARBA" id="ARBA00022843"/>
    </source>
</evidence>
<keyword evidence="8" id="KW-0539">Nucleus</keyword>
<keyword evidence="9" id="KW-0694">RNA-binding</keyword>
<dbReference type="SUPFAM" id="SSF54928">
    <property type="entry name" value="RNA-binding domain, RBD"/>
    <property type="match status" value="1"/>
</dbReference>
<evidence type="ECO:0000313" key="13">
    <source>
        <dbReference type="Proteomes" id="UP001374535"/>
    </source>
</evidence>